<feature type="domain" description="Poly(A) RNA polymerase mitochondrial-like central palm" evidence="10">
    <location>
        <begin position="490"/>
        <end position="567"/>
    </location>
</feature>
<evidence type="ECO:0000256" key="7">
    <source>
        <dbReference type="ARBA" id="ARBA00022842"/>
    </source>
</evidence>
<dbReference type="InterPro" id="IPR043519">
    <property type="entry name" value="NT_sf"/>
</dbReference>
<evidence type="ECO:0000256" key="5">
    <source>
        <dbReference type="ARBA" id="ARBA00022679"/>
    </source>
</evidence>
<dbReference type="eggNOG" id="KOG2277">
    <property type="taxonomic scope" value="Eukaryota"/>
</dbReference>
<feature type="region of interest" description="Disordered" evidence="8">
    <location>
        <begin position="148"/>
        <end position="175"/>
    </location>
</feature>
<evidence type="ECO:0000259" key="10">
    <source>
        <dbReference type="Pfam" id="PF22600"/>
    </source>
</evidence>
<dbReference type="PANTHER" id="PTHR12271">
    <property type="entry name" value="POLY A POLYMERASE CID PAP -RELATED"/>
    <property type="match status" value="1"/>
</dbReference>
<evidence type="ECO:0000259" key="9">
    <source>
        <dbReference type="Pfam" id="PF03828"/>
    </source>
</evidence>
<proteinExistence type="predicted"/>
<dbReference type="GO" id="GO:0031123">
    <property type="term" value="P:RNA 3'-end processing"/>
    <property type="evidence" value="ECO:0007669"/>
    <property type="project" value="TreeGrafter"/>
</dbReference>
<evidence type="ECO:0000313" key="12">
    <source>
        <dbReference type="Proteomes" id="UP000026962"/>
    </source>
</evidence>
<reference evidence="11" key="2">
    <citation type="submission" date="2018-05" db="EMBL/GenBank/DDBJ databases">
        <title>OpunRS2 (Oryza punctata Reference Sequence Version 2).</title>
        <authorList>
            <person name="Zhang J."/>
            <person name="Kudrna D."/>
            <person name="Lee S."/>
            <person name="Talag J."/>
            <person name="Welchert J."/>
            <person name="Wing R.A."/>
        </authorList>
    </citation>
    <scope>NUCLEOTIDE SEQUENCE [LARGE SCALE GENOMIC DNA]</scope>
</reference>
<dbReference type="Gramene" id="OPUNC10G04060.1">
    <property type="protein sequence ID" value="OPUNC10G04060.1"/>
    <property type="gene ID" value="OPUNC10G04060"/>
</dbReference>
<evidence type="ECO:0000313" key="11">
    <source>
        <dbReference type="EnsemblPlants" id="OPUNC10G04060.1"/>
    </source>
</evidence>
<comment type="cofactor">
    <cofactor evidence="2">
        <name>Mg(2+)</name>
        <dbReference type="ChEBI" id="CHEBI:18420"/>
    </cofactor>
</comment>
<dbReference type="STRING" id="4537.A0A0E0M654"/>
<reference evidence="11" key="1">
    <citation type="submission" date="2015-04" db="UniProtKB">
        <authorList>
            <consortium name="EnsemblPlants"/>
        </authorList>
    </citation>
    <scope>IDENTIFICATION</scope>
</reference>
<feature type="compositionally biased region" description="Low complexity" evidence="8">
    <location>
        <begin position="19"/>
        <end position="43"/>
    </location>
</feature>
<dbReference type="Gene3D" id="1.10.1410.10">
    <property type="match status" value="1"/>
</dbReference>
<feature type="compositionally biased region" description="Gly residues" evidence="8">
    <location>
        <begin position="7"/>
        <end position="18"/>
    </location>
</feature>
<dbReference type="Pfam" id="PF03828">
    <property type="entry name" value="PAP_assoc"/>
    <property type="match status" value="1"/>
</dbReference>
<feature type="region of interest" description="Disordered" evidence="8">
    <location>
        <begin position="97"/>
        <end position="116"/>
    </location>
</feature>
<comment type="cofactor">
    <cofactor evidence="1">
        <name>Mn(2+)</name>
        <dbReference type="ChEBI" id="CHEBI:29035"/>
    </cofactor>
</comment>
<keyword evidence="7" id="KW-0460">Magnesium</keyword>
<dbReference type="Gene3D" id="3.30.460.10">
    <property type="entry name" value="Beta Polymerase, domain 2"/>
    <property type="match status" value="1"/>
</dbReference>
<dbReference type="CDD" id="cd05402">
    <property type="entry name" value="NT_PAP_TUTase"/>
    <property type="match status" value="1"/>
</dbReference>
<sequence>MASASSGGAGGGGGGGGSHPSASPSAAVGVPSSSSSSAAAEVSLDGGFLLRILQNPPPQTRHQAPPPVAAAGGPQQVFVDPAVAAVGPVFPSAAPQLQHGGGFAWPSPTNPQPQQLRFPDPRLVQPLDPYAALGYGGSGAVDGVAGSRAVKPRSAAPPPGFTKASHPASSSSRETLNAFGGMQNREQRREPIHQHPRRFGRALEKEQPSLGGHEALLGIAPPREVHAMQTTGGRDMAAGTMYREHQQRQDHFLSRTPPDGNGPGLFGKMSRGEQHMHSTTGGRMHHGEQHVAPVTSGWLPHISQRQQDHSLSNLPRREQRWHGHGDVKGHASLKPPNTNMHGMFSMMSVKEQHQAPMPTSGSVTVDVREDRGKKTVAEANGLEDGVVGEVGFEHIVDGGVALEARKSEVSYKTNELRSIGQDEEVDDGNKDDDATIEQVMETVVIDDNGEAKSTMVQINGSRSKNFRADSRGKNVSSQSVRHQMRRRPCRDIDLCLAIDNKEMSKVDIILKLADILHAGNLQNIQALTRARVPIVKLMDPSTGLSCDICVNNLLAVVNTKLLRDYSQIDKRLRPLAFIVKHWAKSRYVIMCIHFLQLRGILPCLQEMEPTYYVTVDNNICAYFDQVDKLNGFGAQRKETLSRLLWDFFRYWAYVHNYTKDVISIRTGRTISKNMKDWTRRVGNDRHLICIEDPFETSHDLGRVVDAHTIWALREEFERAAEILHCDPNPSVTLFEPYVPSEDET</sequence>
<dbReference type="InterPro" id="IPR002058">
    <property type="entry name" value="PAP_assoc"/>
</dbReference>
<accession>A0A0E0M654</accession>
<protein>
    <submittedName>
        <fullName evidence="11">Uncharacterized protein</fullName>
    </submittedName>
</protein>
<dbReference type="Pfam" id="PF22600">
    <property type="entry name" value="MTPAP-like_central"/>
    <property type="match status" value="1"/>
</dbReference>
<evidence type="ECO:0000256" key="8">
    <source>
        <dbReference type="SAM" id="MobiDB-lite"/>
    </source>
</evidence>
<feature type="region of interest" description="Disordered" evidence="8">
    <location>
        <begin position="1"/>
        <end position="74"/>
    </location>
</feature>
<dbReference type="GO" id="GO:0046872">
    <property type="term" value="F:metal ion binding"/>
    <property type="evidence" value="ECO:0007669"/>
    <property type="project" value="UniProtKB-KW"/>
</dbReference>
<feature type="compositionally biased region" description="Pro residues" evidence="8">
    <location>
        <begin position="55"/>
        <end position="68"/>
    </location>
</feature>
<evidence type="ECO:0000256" key="2">
    <source>
        <dbReference type="ARBA" id="ARBA00001946"/>
    </source>
</evidence>
<comment type="subcellular location">
    <subcellularLocation>
        <location evidence="3">Cytoplasm</location>
    </subcellularLocation>
</comment>
<evidence type="ECO:0000256" key="1">
    <source>
        <dbReference type="ARBA" id="ARBA00001936"/>
    </source>
</evidence>
<dbReference type="InterPro" id="IPR054708">
    <property type="entry name" value="MTPAP-like_central"/>
</dbReference>
<name>A0A0E0M654_ORYPU</name>
<dbReference type="Proteomes" id="UP000026962">
    <property type="component" value="Chromosome 10"/>
</dbReference>
<dbReference type="EnsemblPlants" id="OPUNC10G04060.1">
    <property type="protein sequence ID" value="OPUNC10G04060.1"/>
    <property type="gene ID" value="OPUNC10G04060"/>
</dbReference>
<dbReference type="GO" id="GO:0050265">
    <property type="term" value="F:RNA uridylyltransferase activity"/>
    <property type="evidence" value="ECO:0007669"/>
    <property type="project" value="TreeGrafter"/>
</dbReference>
<evidence type="ECO:0000256" key="4">
    <source>
        <dbReference type="ARBA" id="ARBA00022490"/>
    </source>
</evidence>
<feature type="domain" description="PAP-associated" evidence="9">
    <location>
        <begin position="640"/>
        <end position="698"/>
    </location>
</feature>
<keyword evidence="6" id="KW-0479">Metal-binding</keyword>
<dbReference type="AlphaFoldDB" id="A0A0E0M654"/>
<dbReference type="SUPFAM" id="SSF81301">
    <property type="entry name" value="Nucleotidyltransferase"/>
    <property type="match status" value="1"/>
</dbReference>
<dbReference type="GO" id="GO:0005737">
    <property type="term" value="C:cytoplasm"/>
    <property type="evidence" value="ECO:0007669"/>
    <property type="project" value="UniProtKB-SubCell"/>
</dbReference>
<dbReference type="SUPFAM" id="SSF81631">
    <property type="entry name" value="PAP/OAS1 substrate-binding domain"/>
    <property type="match status" value="1"/>
</dbReference>
<dbReference type="PANTHER" id="PTHR12271:SF40">
    <property type="entry name" value="POLY(A) RNA POLYMERASE GLD2"/>
    <property type="match status" value="1"/>
</dbReference>
<keyword evidence="5" id="KW-0808">Transferase</keyword>
<keyword evidence="12" id="KW-1185">Reference proteome</keyword>
<evidence type="ECO:0000256" key="3">
    <source>
        <dbReference type="ARBA" id="ARBA00004496"/>
    </source>
</evidence>
<evidence type="ECO:0000256" key="6">
    <source>
        <dbReference type="ARBA" id="ARBA00022723"/>
    </source>
</evidence>
<keyword evidence="4" id="KW-0963">Cytoplasm</keyword>
<organism evidence="11">
    <name type="scientific">Oryza punctata</name>
    <name type="common">Red rice</name>
    <dbReference type="NCBI Taxonomy" id="4537"/>
    <lineage>
        <taxon>Eukaryota</taxon>
        <taxon>Viridiplantae</taxon>
        <taxon>Streptophyta</taxon>
        <taxon>Embryophyta</taxon>
        <taxon>Tracheophyta</taxon>
        <taxon>Spermatophyta</taxon>
        <taxon>Magnoliopsida</taxon>
        <taxon>Liliopsida</taxon>
        <taxon>Poales</taxon>
        <taxon>Poaceae</taxon>
        <taxon>BOP clade</taxon>
        <taxon>Oryzoideae</taxon>
        <taxon>Oryzeae</taxon>
        <taxon>Oryzinae</taxon>
        <taxon>Oryza</taxon>
    </lineage>
</organism>